<dbReference type="AlphaFoldDB" id="A0A085V3U6"/>
<comment type="caution">
    <text evidence="1">The sequence shown here is derived from an EMBL/GenBank/DDBJ whole genome shotgun (WGS) entry which is preliminary data.</text>
</comment>
<evidence type="ECO:0000313" key="1">
    <source>
        <dbReference type="EMBL" id="KFE50109.1"/>
    </source>
</evidence>
<organism evidence="1 2">
    <name type="scientific">Pseudomonas syringae</name>
    <dbReference type="NCBI Taxonomy" id="317"/>
    <lineage>
        <taxon>Bacteria</taxon>
        <taxon>Pseudomonadati</taxon>
        <taxon>Pseudomonadota</taxon>
        <taxon>Gammaproteobacteria</taxon>
        <taxon>Pseudomonadales</taxon>
        <taxon>Pseudomonadaceae</taxon>
        <taxon>Pseudomonas</taxon>
    </lineage>
</organism>
<dbReference type="Proteomes" id="UP000028631">
    <property type="component" value="Unassembled WGS sequence"/>
</dbReference>
<sequence>MSMDPAVAFIEMEVAKIARSSSPAPDMSFVMGMIEIAQFVHLLDKPEADRYRDRVERTCADRVEQLRGMDS</sequence>
<evidence type="ECO:0000313" key="2">
    <source>
        <dbReference type="Proteomes" id="UP000028631"/>
    </source>
</evidence>
<gene>
    <name evidence="1" type="ORF">IV01_25850</name>
</gene>
<accession>A0A085V3U6</accession>
<dbReference type="EMBL" id="JPQU01000109">
    <property type="protein sequence ID" value="KFE50109.1"/>
    <property type="molecule type" value="Genomic_DNA"/>
</dbReference>
<name>A0A085V3U6_PSESX</name>
<dbReference type="PATRIC" id="fig|317.175.peg.5388"/>
<reference evidence="1 2" key="1">
    <citation type="submission" date="2014-07" db="EMBL/GenBank/DDBJ databases">
        <title>Draft Genome Sequences of Environmental Pseudomonas syringae strains.</title>
        <authorList>
            <person name="Baltrus D.A."/>
            <person name="Berge O."/>
            <person name="Morris C."/>
        </authorList>
    </citation>
    <scope>NUCLEOTIDE SEQUENCE [LARGE SCALE GENOMIC DNA]</scope>
    <source>
        <strain evidence="1 2">GAW0119</strain>
    </source>
</reference>
<proteinExistence type="predicted"/>
<keyword evidence="2" id="KW-1185">Reference proteome</keyword>
<protein>
    <submittedName>
        <fullName evidence="1">Uncharacterized protein</fullName>
    </submittedName>
</protein>